<comment type="subcellular location">
    <subcellularLocation>
        <location evidence="1 10">Cell outer membrane</location>
        <topology evidence="1 10">Multi-pass membrane protein</topology>
    </subcellularLocation>
</comment>
<dbReference type="PANTHER" id="PTHR47234">
    <property type="match status" value="1"/>
</dbReference>
<dbReference type="InterPro" id="IPR012910">
    <property type="entry name" value="Plug_dom"/>
</dbReference>
<sequence length="985" mass="106624">MSHCRKSATLTYWLYCNNATRLCPRATKAGSSARKPRNAAYTGTVPWLHRSGASMVFASAYPLSRTDRMKTASKHHASAFRRSRCAHAVLLALGGMSLSVDAQTMQRVEITGSSIKRIEGEAALPVEIIKREDIDKSGVTTAAELLQKISSNVGGLTDGASVSDVMGGQRGFNGANLRGLGVSSTLVLLNGRRMANFASPGDNSGVDLNNIPAGAIQRVEVLKDGASAIYGTDAMGGVINFITRKDYQGGDVSVYALKTGEGGGGKTTASLAGGYGDLSTDRFNVFGALDVQKSERLASSERKFMQEYSLPDRLSPQLSSTTFPANVDLTAAQLALLNKSSYLKGSGPGGTWVPSPGRRVNFGKASCVDGSPNVVRPLGPGGTEGCSFNYMGDSEVYPKSNKMSFIGRATFQLAESHQLFAELLLSKADTDYAASPATSGSINGTTSGIYLPADLQAKTGIVTPINFRFRLTDAGRRTSEVTSKASRLVLGATGRMGSWEYDTAYNHSENKATDLDIDGWVSHSKLLAGIAKGLYNPFVPATDDAGRKFMNSIKIDGAARISKGISDSIDGKLTRALMPMAGGDLMLALGAELRREKTEFASTDALRTNDVQGDRASSDALLADASNSRNIAGFYTELSAPFTKEWEAQFAIRHDRYKGVHDPLTGITTPELKTTNPKIAVSYRPSKELLGRASYGTGFRAPSIGELFLPVRSGTTASFVKDPVSGEIAQFDLDRYGNPLLKPEKSKQFSAGLVIQPNKNWNGSLDYWIIHKTDIISEIGEQTVFDNPIYYNDPNIVVRDSDGAVSYLQFKKENRGKLNTSGLDIAINWQGDTGSWGRFSASLSGTLITEYKFQSDPNSPMTNGLGVFRDDKAVQRWRHKLNVDWTQGPVNLSLGNTFLSSYRDQNIPGLADQGWNDRDVKAYSLWDLTGSYAFTKSLKLRAGVINLFDTAPPFTNQSRYFEVTWDPTYGDPRGRSMFANLQYKF</sequence>
<evidence type="ECO:0000256" key="7">
    <source>
        <dbReference type="ARBA" id="ARBA00023136"/>
    </source>
</evidence>
<accession>A0A6A7N6J4</accession>
<dbReference type="Gene3D" id="2.40.170.20">
    <property type="entry name" value="TonB-dependent receptor, beta-barrel domain"/>
    <property type="match status" value="1"/>
</dbReference>
<evidence type="ECO:0000256" key="6">
    <source>
        <dbReference type="ARBA" id="ARBA00023077"/>
    </source>
</evidence>
<dbReference type="InterPro" id="IPR037066">
    <property type="entry name" value="Plug_dom_sf"/>
</dbReference>
<gene>
    <name evidence="14" type="ORF">GEV02_20450</name>
</gene>
<keyword evidence="5 10" id="KW-0812">Transmembrane</keyword>
<dbReference type="AlphaFoldDB" id="A0A6A7N6J4"/>
<reference evidence="14 15" key="1">
    <citation type="submission" date="2019-10" db="EMBL/GenBank/DDBJ databases">
        <title>Two novel species isolated from a subtropical stream in China.</title>
        <authorList>
            <person name="Lu H."/>
        </authorList>
    </citation>
    <scope>NUCLEOTIDE SEQUENCE [LARGE SCALE GENOMIC DNA]</scope>
    <source>
        <strain evidence="14 15">FT29W</strain>
    </source>
</reference>
<dbReference type="PANTHER" id="PTHR47234:SF2">
    <property type="entry name" value="TONB-DEPENDENT RECEPTOR"/>
    <property type="match status" value="1"/>
</dbReference>
<evidence type="ECO:0000313" key="14">
    <source>
        <dbReference type="EMBL" id="MQA40528.1"/>
    </source>
</evidence>
<evidence type="ECO:0000256" key="11">
    <source>
        <dbReference type="RuleBase" id="RU003357"/>
    </source>
</evidence>
<evidence type="ECO:0000256" key="9">
    <source>
        <dbReference type="ARBA" id="ARBA00023237"/>
    </source>
</evidence>
<dbReference type="InterPro" id="IPR000531">
    <property type="entry name" value="Beta-barrel_TonB"/>
</dbReference>
<dbReference type="Proteomes" id="UP000440498">
    <property type="component" value="Unassembled WGS sequence"/>
</dbReference>
<feature type="domain" description="TonB-dependent receptor plug" evidence="13">
    <location>
        <begin position="122"/>
        <end position="238"/>
    </location>
</feature>
<evidence type="ECO:0000256" key="1">
    <source>
        <dbReference type="ARBA" id="ARBA00004571"/>
    </source>
</evidence>
<keyword evidence="9 10" id="KW-0998">Cell outer membrane</keyword>
<name>A0A6A7N6J4_9BURK</name>
<dbReference type="Pfam" id="PF07715">
    <property type="entry name" value="Plug"/>
    <property type="match status" value="1"/>
</dbReference>
<dbReference type="SUPFAM" id="SSF56935">
    <property type="entry name" value="Porins"/>
    <property type="match status" value="1"/>
</dbReference>
<dbReference type="GO" id="GO:0009279">
    <property type="term" value="C:cell outer membrane"/>
    <property type="evidence" value="ECO:0007669"/>
    <property type="project" value="UniProtKB-SubCell"/>
</dbReference>
<evidence type="ECO:0000313" key="15">
    <source>
        <dbReference type="Proteomes" id="UP000440498"/>
    </source>
</evidence>
<comment type="caution">
    <text evidence="14">The sequence shown here is derived from an EMBL/GenBank/DDBJ whole genome shotgun (WGS) entry which is preliminary data.</text>
</comment>
<evidence type="ECO:0000259" key="12">
    <source>
        <dbReference type="Pfam" id="PF00593"/>
    </source>
</evidence>
<evidence type="ECO:0000256" key="5">
    <source>
        <dbReference type="ARBA" id="ARBA00022692"/>
    </source>
</evidence>
<dbReference type="CDD" id="cd01347">
    <property type="entry name" value="ligand_gated_channel"/>
    <property type="match status" value="1"/>
</dbReference>
<dbReference type="Pfam" id="PF00593">
    <property type="entry name" value="TonB_dep_Rec_b-barrel"/>
    <property type="match status" value="1"/>
</dbReference>
<keyword evidence="4 10" id="KW-1134">Transmembrane beta strand</keyword>
<comment type="similarity">
    <text evidence="2 10 11">Belongs to the TonB-dependent receptor family.</text>
</comment>
<dbReference type="EMBL" id="WHUG01000008">
    <property type="protein sequence ID" value="MQA40528.1"/>
    <property type="molecule type" value="Genomic_DNA"/>
</dbReference>
<protein>
    <submittedName>
        <fullName evidence="14">TonB-dependent receptor</fullName>
    </submittedName>
</protein>
<evidence type="ECO:0000256" key="3">
    <source>
        <dbReference type="ARBA" id="ARBA00022448"/>
    </source>
</evidence>
<dbReference type="PROSITE" id="PS52016">
    <property type="entry name" value="TONB_DEPENDENT_REC_3"/>
    <property type="match status" value="1"/>
</dbReference>
<feature type="domain" description="TonB-dependent receptor-like beta-barrel" evidence="12">
    <location>
        <begin position="493"/>
        <end position="947"/>
    </location>
</feature>
<dbReference type="Gene3D" id="2.170.130.10">
    <property type="entry name" value="TonB-dependent receptor, plug domain"/>
    <property type="match status" value="1"/>
</dbReference>
<evidence type="ECO:0000256" key="4">
    <source>
        <dbReference type="ARBA" id="ARBA00022452"/>
    </source>
</evidence>
<evidence type="ECO:0000256" key="8">
    <source>
        <dbReference type="ARBA" id="ARBA00023170"/>
    </source>
</evidence>
<keyword evidence="6 11" id="KW-0798">TonB box</keyword>
<proteinExistence type="inferred from homology"/>
<organism evidence="14 15">
    <name type="scientific">Rugamonas aquatica</name>
    <dbReference type="NCBI Taxonomy" id="2743357"/>
    <lineage>
        <taxon>Bacteria</taxon>
        <taxon>Pseudomonadati</taxon>
        <taxon>Pseudomonadota</taxon>
        <taxon>Betaproteobacteria</taxon>
        <taxon>Burkholderiales</taxon>
        <taxon>Oxalobacteraceae</taxon>
        <taxon>Telluria group</taxon>
        <taxon>Rugamonas</taxon>
    </lineage>
</organism>
<dbReference type="InterPro" id="IPR039426">
    <property type="entry name" value="TonB-dep_rcpt-like"/>
</dbReference>
<keyword evidence="8 14" id="KW-0675">Receptor</keyword>
<keyword evidence="7 10" id="KW-0472">Membrane</keyword>
<keyword evidence="15" id="KW-1185">Reference proteome</keyword>
<evidence type="ECO:0000259" key="13">
    <source>
        <dbReference type="Pfam" id="PF07715"/>
    </source>
</evidence>
<evidence type="ECO:0000256" key="2">
    <source>
        <dbReference type="ARBA" id="ARBA00009810"/>
    </source>
</evidence>
<evidence type="ECO:0000256" key="10">
    <source>
        <dbReference type="PROSITE-ProRule" id="PRU01360"/>
    </source>
</evidence>
<keyword evidence="3 10" id="KW-0813">Transport</keyword>
<dbReference type="InterPro" id="IPR036942">
    <property type="entry name" value="Beta-barrel_TonB_sf"/>
</dbReference>